<evidence type="ECO:0000313" key="3">
    <source>
        <dbReference type="Proteomes" id="UP000199412"/>
    </source>
</evidence>
<name>A0A1G7EC19_9PROT</name>
<keyword evidence="2" id="KW-0808">Transferase</keyword>
<organism evidence="2 3">
    <name type="scientific">Rhodospira trueperi</name>
    <dbReference type="NCBI Taxonomy" id="69960"/>
    <lineage>
        <taxon>Bacteria</taxon>
        <taxon>Pseudomonadati</taxon>
        <taxon>Pseudomonadota</taxon>
        <taxon>Alphaproteobacteria</taxon>
        <taxon>Rhodospirillales</taxon>
        <taxon>Rhodospirillaceae</taxon>
        <taxon>Rhodospira</taxon>
    </lineage>
</organism>
<reference evidence="2 3" key="1">
    <citation type="submission" date="2016-10" db="EMBL/GenBank/DDBJ databases">
        <authorList>
            <person name="de Groot N.N."/>
        </authorList>
    </citation>
    <scope>NUCLEOTIDE SEQUENCE [LARGE SCALE GENOMIC DNA]</scope>
    <source>
        <strain evidence="2 3">ATCC 700224</strain>
    </source>
</reference>
<gene>
    <name evidence="2" type="ORF">SAMN05421720_1098</name>
</gene>
<dbReference type="SUPFAM" id="SSF64307">
    <property type="entry name" value="SirA-like"/>
    <property type="match status" value="1"/>
</dbReference>
<sequence length="80" mass="8784">MSQNEIDITADVCPFTFVKTKLLVERMGVGETALVRLKGREPLKNVPRSLIEHGHAVLSVDPEVGEGPDGVHRLVLKKLV</sequence>
<evidence type="ECO:0000313" key="2">
    <source>
        <dbReference type="EMBL" id="SDE61231.1"/>
    </source>
</evidence>
<evidence type="ECO:0000259" key="1">
    <source>
        <dbReference type="PROSITE" id="PS01148"/>
    </source>
</evidence>
<dbReference type="RefSeq" id="WP_092786686.1">
    <property type="nucleotide sequence ID" value="NZ_FNAP01000009.1"/>
</dbReference>
<dbReference type="Pfam" id="PF01206">
    <property type="entry name" value="TusA"/>
    <property type="match status" value="1"/>
</dbReference>
<keyword evidence="3" id="KW-1185">Reference proteome</keyword>
<dbReference type="Gene3D" id="3.30.110.40">
    <property type="entry name" value="TusA-like domain"/>
    <property type="match status" value="1"/>
</dbReference>
<dbReference type="InterPro" id="IPR001455">
    <property type="entry name" value="TusA-like"/>
</dbReference>
<dbReference type="STRING" id="69960.SAMN05421720_1098"/>
<dbReference type="PROSITE" id="PS01148">
    <property type="entry name" value="UPF0033"/>
    <property type="match status" value="1"/>
</dbReference>
<protein>
    <submittedName>
        <fullName evidence="2">TusA-related sulfurtransferase</fullName>
    </submittedName>
</protein>
<dbReference type="AlphaFoldDB" id="A0A1G7EC19"/>
<dbReference type="OrthoDB" id="9794210at2"/>
<proteinExistence type="predicted"/>
<feature type="domain" description="UPF0033" evidence="1">
    <location>
        <begin position="6"/>
        <end position="30"/>
    </location>
</feature>
<dbReference type="EMBL" id="FNAP01000009">
    <property type="protein sequence ID" value="SDE61231.1"/>
    <property type="molecule type" value="Genomic_DNA"/>
</dbReference>
<dbReference type="InterPro" id="IPR036868">
    <property type="entry name" value="TusA-like_sf"/>
</dbReference>
<dbReference type="Proteomes" id="UP000199412">
    <property type="component" value="Unassembled WGS sequence"/>
</dbReference>
<accession>A0A1G7EC19</accession>
<dbReference type="CDD" id="cd00291">
    <property type="entry name" value="SirA_YedF_YeeD"/>
    <property type="match status" value="1"/>
</dbReference>
<dbReference type="GO" id="GO:0016740">
    <property type="term" value="F:transferase activity"/>
    <property type="evidence" value="ECO:0007669"/>
    <property type="project" value="UniProtKB-KW"/>
</dbReference>